<feature type="domain" description="HECT" evidence="2">
    <location>
        <begin position="41"/>
        <end position="193"/>
    </location>
</feature>
<dbReference type="InterPro" id="IPR035983">
    <property type="entry name" value="Hect_E3_ubiquitin_ligase"/>
</dbReference>
<keyword evidence="1" id="KW-0833">Ubl conjugation pathway</keyword>
<dbReference type="Proteomes" id="UP001152795">
    <property type="component" value="Unassembled WGS sequence"/>
</dbReference>
<dbReference type="InterPro" id="IPR000569">
    <property type="entry name" value="HECT_dom"/>
</dbReference>
<dbReference type="OrthoDB" id="5986721at2759"/>
<gene>
    <name evidence="3" type="ORF">PACLA_8A039967</name>
</gene>
<protein>
    <submittedName>
        <fullName evidence="3">G2 M phase-specific E3 ubiquitin- ligase-like</fullName>
    </submittedName>
</protein>
<dbReference type="SUPFAM" id="SSF56204">
    <property type="entry name" value="Hect, E3 ligase catalytic domain"/>
    <property type="match status" value="1"/>
</dbReference>
<dbReference type="EMBL" id="CACRXK020030005">
    <property type="protein sequence ID" value="CAB4042381.1"/>
    <property type="molecule type" value="Genomic_DNA"/>
</dbReference>
<keyword evidence="3" id="KW-0436">Ligase</keyword>
<evidence type="ECO:0000313" key="3">
    <source>
        <dbReference type="EMBL" id="CAB4042381.1"/>
    </source>
</evidence>
<sequence length="202" mass="23318">MAYCDPWDVPDFESRQCILKVLDATSEEEFQVLATDDEFMNVFSLCGDTSMLKLTNKRKIIQSIGAYEVLGKRKMALDQIRKGLKSLGVLELMEKYPQLFEDLFHPKPMPLTAVCIKENLLFPQQLNEVDHQVIGMLIRFLDQSSQERLQGFLKFCTGGNDIRLRQGKKIAVEFHDQNYIQASTCSLKMMLPTRQCLVLWFV</sequence>
<accession>A0A7D9M1T2</accession>
<evidence type="ECO:0000256" key="1">
    <source>
        <dbReference type="ARBA" id="ARBA00022786"/>
    </source>
</evidence>
<dbReference type="Pfam" id="PF00632">
    <property type="entry name" value="HECT"/>
    <property type="match status" value="1"/>
</dbReference>
<dbReference type="AlphaFoldDB" id="A0A7D9M1T2"/>
<dbReference type="Gene3D" id="3.30.2410.10">
    <property type="entry name" value="Hect, E3 ligase catalytic domain"/>
    <property type="match status" value="1"/>
</dbReference>
<name>A0A7D9M1T2_PARCT</name>
<evidence type="ECO:0000259" key="2">
    <source>
        <dbReference type="Pfam" id="PF00632"/>
    </source>
</evidence>
<keyword evidence="4" id="KW-1185">Reference proteome</keyword>
<organism evidence="3 4">
    <name type="scientific">Paramuricea clavata</name>
    <name type="common">Red gorgonian</name>
    <name type="synonym">Violescent sea-whip</name>
    <dbReference type="NCBI Taxonomy" id="317549"/>
    <lineage>
        <taxon>Eukaryota</taxon>
        <taxon>Metazoa</taxon>
        <taxon>Cnidaria</taxon>
        <taxon>Anthozoa</taxon>
        <taxon>Octocorallia</taxon>
        <taxon>Malacalcyonacea</taxon>
        <taxon>Plexauridae</taxon>
        <taxon>Paramuricea</taxon>
    </lineage>
</organism>
<proteinExistence type="predicted"/>
<dbReference type="GO" id="GO:0004842">
    <property type="term" value="F:ubiquitin-protein transferase activity"/>
    <property type="evidence" value="ECO:0007669"/>
    <property type="project" value="InterPro"/>
</dbReference>
<evidence type="ECO:0000313" key="4">
    <source>
        <dbReference type="Proteomes" id="UP001152795"/>
    </source>
</evidence>
<dbReference type="GO" id="GO:0016874">
    <property type="term" value="F:ligase activity"/>
    <property type="evidence" value="ECO:0007669"/>
    <property type="project" value="UniProtKB-KW"/>
</dbReference>
<comment type="caution">
    <text evidence="3">The sequence shown here is derived from an EMBL/GenBank/DDBJ whole genome shotgun (WGS) entry which is preliminary data.</text>
</comment>
<reference evidence="3" key="1">
    <citation type="submission" date="2020-04" db="EMBL/GenBank/DDBJ databases">
        <authorList>
            <person name="Alioto T."/>
            <person name="Alioto T."/>
            <person name="Gomez Garrido J."/>
        </authorList>
    </citation>
    <scope>NUCLEOTIDE SEQUENCE</scope>
    <source>
        <strain evidence="3">A484AB</strain>
    </source>
</reference>